<evidence type="ECO:0000256" key="2">
    <source>
        <dbReference type="ARBA" id="ARBA00023163"/>
    </source>
</evidence>
<dbReference type="PANTHER" id="PTHR13900">
    <property type="entry name" value="TRANSCRIPTION INITIATION FACTOR TFIID"/>
    <property type="match status" value="1"/>
</dbReference>
<dbReference type="Gene3D" id="1.10.1100.10">
    <property type="entry name" value="TAFII-230 TBP-binding domain"/>
    <property type="match status" value="1"/>
</dbReference>
<evidence type="ECO:0000256" key="1">
    <source>
        <dbReference type="ARBA" id="ARBA00023015"/>
    </source>
</evidence>
<keyword evidence="6" id="KW-1185">Reference proteome</keyword>
<dbReference type="GO" id="GO:0005669">
    <property type="term" value="C:transcription factor TFIID complex"/>
    <property type="evidence" value="ECO:0007669"/>
    <property type="project" value="InterPro"/>
</dbReference>
<feature type="region of interest" description="Disordered" evidence="3">
    <location>
        <begin position="228"/>
        <end position="285"/>
    </location>
</feature>
<dbReference type="PANTHER" id="PTHR13900:SF0">
    <property type="entry name" value="TRANSCRIPTION INITIATION FACTOR TFIID SUBUNIT 1"/>
    <property type="match status" value="1"/>
</dbReference>
<dbReference type="EMBL" id="NEVH01003506">
    <property type="protein sequence ID" value="PNF40468.1"/>
    <property type="molecule type" value="Genomic_DNA"/>
</dbReference>
<dbReference type="AlphaFoldDB" id="A0A2J7RI04"/>
<keyword evidence="2" id="KW-0804">Transcription</keyword>
<dbReference type="Proteomes" id="UP000235965">
    <property type="component" value="Unassembled WGS sequence"/>
</dbReference>
<evidence type="ECO:0000256" key="3">
    <source>
        <dbReference type="SAM" id="MobiDB-lite"/>
    </source>
</evidence>
<feature type="domain" description="TAFII-230 TBP-binding" evidence="4">
    <location>
        <begin position="8"/>
        <end position="67"/>
    </location>
</feature>
<name>A0A2J7RI04_9NEOP</name>
<feature type="compositionally biased region" description="Basic and acidic residues" evidence="3">
    <location>
        <begin position="250"/>
        <end position="262"/>
    </location>
</feature>
<feature type="region of interest" description="Disordered" evidence="3">
    <location>
        <begin position="294"/>
        <end position="313"/>
    </location>
</feature>
<accession>A0A2J7RI04</accession>
<dbReference type="InterPro" id="IPR040240">
    <property type="entry name" value="TAF1"/>
</dbReference>
<keyword evidence="1" id="KW-0805">Transcription regulation</keyword>
<dbReference type="Pfam" id="PF09247">
    <property type="entry name" value="TBP-binding"/>
    <property type="match status" value="1"/>
</dbReference>
<dbReference type="GO" id="GO:0004402">
    <property type="term" value="F:histone acetyltransferase activity"/>
    <property type="evidence" value="ECO:0007669"/>
    <property type="project" value="InterPro"/>
</dbReference>
<feature type="compositionally biased region" description="Basic residues" evidence="3">
    <location>
        <begin position="236"/>
        <end position="249"/>
    </location>
</feature>
<feature type="region of interest" description="Disordered" evidence="3">
    <location>
        <begin position="1"/>
        <end position="23"/>
    </location>
</feature>
<proteinExistence type="predicted"/>
<feature type="compositionally biased region" description="Basic and acidic residues" evidence="3">
    <location>
        <begin position="83"/>
        <end position="101"/>
    </location>
</feature>
<feature type="compositionally biased region" description="Acidic residues" evidence="3">
    <location>
        <begin position="138"/>
        <end position="147"/>
    </location>
</feature>
<feature type="compositionally biased region" description="Basic and acidic residues" evidence="3">
    <location>
        <begin position="166"/>
        <end position="181"/>
    </location>
</feature>
<dbReference type="GO" id="GO:0017025">
    <property type="term" value="F:TBP-class protein binding"/>
    <property type="evidence" value="ECO:0007669"/>
    <property type="project" value="InterPro"/>
</dbReference>
<sequence length="392" mass="44337">MCSMGDSDDDREGSSDPGIDLTGFLFGNIDESGHLENDVLDNESKRHLASLSRLGLSSILKEVIDVEEAEVKSESDSEEDKEQESRPQQETSESSRDENYDIKSPSAVDYSDINELADDVSEMKAILQCDTALKVEDGTEYDADDEDTGLKSDTQLMPPPPLPGAGKDENASEHEATSGDGRRRKLDTPLAAMLPSKYENVDITEIFPDFRVDKVLCFSRLFGPGKPSSLPQVWRSVRKRRRRRKQHHHDHSDSGSDQDNQRDKKRGWTFNFAPPPTPDMCQSDDEDKLLRPVEDKSQSGNQEQGDSNDMEPKVADWRFGPAQVWYDMLEVPETGEGFNYGFKLRDKQPDDEEKKDVAEDFPDDSYLMVSQLHWEDEVVWNGDDIKHKVISV</sequence>
<dbReference type="GO" id="GO:0051123">
    <property type="term" value="P:RNA polymerase II preinitiation complex assembly"/>
    <property type="evidence" value="ECO:0007669"/>
    <property type="project" value="TreeGrafter"/>
</dbReference>
<feature type="region of interest" description="Disordered" evidence="3">
    <location>
        <begin position="67"/>
        <end position="114"/>
    </location>
</feature>
<comment type="caution">
    <text evidence="5">The sequence shown here is derived from an EMBL/GenBank/DDBJ whole genome shotgun (WGS) entry which is preliminary data.</text>
</comment>
<dbReference type="SUPFAM" id="SSF47055">
    <property type="entry name" value="TAF(II)230 TBP-binding fragment"/>
    <property type="match status" value="1"/>
</dbReference>
<evidence type="ECO:0000313" key="5">
    <source>
        <dbReference type="EMBL" id="PNF40468.1"/>
    </source>
</evidence>
<organism evidence="5 6">
    <name type="scientific">Cryptotermes secundus</name>
    <dbReference type="NCBI Taxonomy" id="105785"/>
    <lineage>
        <taxon>Eukaryota</taxon>
        <taxon>Metazoa</taxon>
        <taxon>Ecdysozoa</taxon>
        <taxon>Arthropoda</taxon>
        <taxon>Hexapoda</taxon>
        <taxon>Insecta</taxon>
        <taxon>Pterygota</taxon>
        <taxon>Neoptera</taxon>
        <taxon>Polyneoptera</taxon>
        <taxon>Dictyoptera</taxon>
        <taxon>Blattodea</taxon>
        <taxon>Blattoidea</taxon>
        <taxon>Termitoidae</taxon>
        <taxon>Kalotermitidae</taxon>
        <taxon>Cryptotermitinae</taxon>
        <taxon>Cryptotermes</taxon>
    </lineage>
</organism>
<evidence type="ECO:0000259" key="4">
    <source>
        <dbReference type="Pfam" id="PF09247"/>
    </source>
</evidence>
<dbReference type="GO" id="GO:0016251">
    <property type="term" value="F:RNA polymerase II general transcription initiation factor activity"/>
    <property type="evidence" value="ECO:0007669"/>
    <property type="project" value="InterPro"/>
</dbReference>
<protein>
    <recommendedName>
        <fullName evidence="4">TAFII-230 TBP-binding domain-containing protein</fullName>
    </recommendedName>
</protein>
<feature type="region of interest" description="Disordered" evidence="3">
    <location>
        <begin position="134"/>
        <end position="190"/>
    </location>
</feature>
<feature type="compositionally biased region" description="Acidic residues" evidence="3">
    <location>
        <begin position="1"/>
        <end position="11"/>
    </location>
</feature>
<dbReference type="InterPro" id="IPR009067">
    <property type="entry name" value="TAF_II_230-bd"/>
</dbReference>
<evidence type="ECO:0000313" key="6">
    <source>
        <dbReference type="Proteomes" id="UP000235965"/>
    </source>
</evidence>
<dbReference type="InterPro" id="IPR036741">
    <property type="entry name" value="TAFII-230_TBP-bd_sf"/>
</dbReference>
<dbReference type="OrthoDB" id="5752at2759"/>
<feature type="compositionally biased region" description="Polar residues" evidence="3">
    <location>
        <begin position="298"/>
        <end position="307"/>
    </location>
</feature>
<reference evidence="5 6" key="1">
    <citation type="submission" date="2017-12" db="EMBL/GenBank/DDBJ databases">
        <title>Hemimetabolous genomes reveal molecular basis of termite eusociality.</title>
        <authorList>
            <person name="Harrison M.C."/>
            <person name="Jongepier E."/>
            <person name="Robertson H.M."/>
            <person name="Arning N."/>
            <person name="Bitard-Feildel T."/>
            <person name="Chao H."/>
            <person name="Childers C.P."/>
            <person name="Dinh H."/>
            <person name="Doddapaneni H."/>
            <person name="Dugan S."/>
            <person name="Gowin J."/>
            <person name="Greiner C."/>
            <person name="Han Y."/>
            <person name="Hu H."/>
            <person name="Hughes D.S.T."/>
            <person name="Huylmans A.-K."/>
            <person name="Kemena C."/>
            <person name="Kremer L.P.M."/>
            <person name="Lee S.L."/>
            <person name="Lopez-Ezquerra A."/>
            <person name="Mallet L."/>
            <person name="Monroy-Kuhn J.M."/>
            <person name="Moser A."/>
            <person name="Murali S.C."/>
            <person name="Muzny D.M."/>
            <person name="Otani S."/>
            <person name="Piulachs M.-D."/>
            <person name="Poelchau M."/>
            <person name="Qu J."/>
            <person name="Schaub F."/>
            <person name="Wada-Katsumata A."/>
            <person name="Worley K.C."/>
            <person name="Xie Q."/>
            <person name="Ylla G."/>
            <person name="Poulsen M."/>
            <person name="Gibbs R.A."/>
            <person name="Schal C."/>
            <person name="Richards S."/>
            <person name="Belles X."/>
            <person name="Korb J."/>
            <person name="Bornberg-Bauer E."/>
        </authorList>
    </citation>
    <scope>NUCLEOTIDE SEQUENCE [LARGE SCALE GENOMIC DNA]</scope>
    <source>
        <tissue evidence="5">Whole body</tissue>
    </source>
</reference>
<gene>
    <name evidence="5" type="ORF">B7P43_G14346</name>
</gene>